<proteinExistence type="predicted"/>
<dbReference type="EMBL" id="CP014229">
    <property type="protein sequence ID" value="AMD89505.1"/>
    <property type="molecule type" value="Genomic_DNA"/>
</dbReference>
<dbReference type="RefSeq" id="WP_062251876.1">
    <property type="nucleotide sequence ID" value="NZ_CP014229.1"/>
</dbReference>
<dbReference type="InterPro" id="IPR032247">
    <property type="entry name" value="DUF4822"/>
</dbReference>
<sequence length="151" mass="17007">MKHIFCLLLAFFILAANAYAAEKAPSAPVALNPYEQIMVGKVWITTDAVDQKGASVPAEDEKVAAFFGKAEYFPDHAFKMVTLDGKPKMHGLWNMTADGKTRNLTVRDDTGKTRFTREVENVKVTDGEYTYRIYPNSENKAEHIDIIHKPR</sequence>
<dbReference type="Proteomes" id="UP000069241">
    <property type="component" value="Chromosome"/>
</dbReference>
<keyword evidence="1" id="KW-0732">Signal</keyword>
<name>A0A0X8JIM9_9BACT</name>
<accession>A0A0X8JIM9</accession>
<dbReference type="Gene3D" id="2.40.128.540">
    <property type="entry name" value="Domain of unknown function DUF4822"/>
    <property type="match status" value="1"/>
</dbReference>
<evidence type="ECO:0000259" key="2">
    <source>
        <dbReference type="Pfam" id="PF16103"/>
    </source>
</evidence>
<evidence type="ECO:0000256" key="1">
    <source>
        <dbReference type="SAM" id="SignalP"/>
    </source>
</evidence>
<organism evidence="3 4">
    <name type="scientific">Desulfovibrio fairfieldensis</name>
    <dbReference type="NCBI Taxonomy" id="44742"/>
    <lineage>
        <taxon>Bacteria</taxon>
        <taxon>Pseudomonadati</taxon>
        <taxon>Thermodesulfobacteriota</taxon>
        <taxon>Desulfovibrionia</taxon>
        <taxon>Desulfovibrionales</taxon>
        <taxon>Desulfovibrionaceae</taxon>
        <taxon>Desulfovibrio</taxon>
    </lineage>
</organism>
<dbReference type="Pfam" id="PF16103">
    <property type="entry name" value="DUF4822"/>
    <property type="match status" value="1"/>
</dbReference>
<protein>
    <recommendedName>
        <fullName evidence="2">DUF4822 domain-containing protein</fullName>
    </recommendedName>
</protein>
<dbReference type="KEGG" id="dfi:AXF13_04900"/>
<feature type="domain" description="DUF4822" evidence="2">
    <location>
        <begin position="36"/>
        <end position="150"/>
    </location>
</feature>
<evidence type="ECO:0000313" key="4">
    <source>
        <dbReference type="Proteomes" id="UP000069241"/>
    </source>
</evidence>
<gene>
    <name evidence="3" type="ORF">AXF13_04900</name>
</gene>
<feature type="chain" id="PRO_5007067442" description="DUF4822 domain-containing protein" evidence="1">
    <location>
        <begin position="21"/>
        <end position="151"/>
    </location>
</feature>
<dbReference type="AlphaFoldDB" id="A0A0X8JIM9"/>
<evidence type="ECO:0000313" key="3">
    <source>
        <dbReference type="EMBL" id="AMD89505.1"/>
    </source>
</evidence>
<reference evidence="4" key="1">
    <citation type="submission" date="2016-02" db="EMBL/GenBank/DDBJ databases">
        <authorList>
            <person name="Holder M.E."/>
            <person name="Ajami N.J."/>
            <person name="Petrosino J.F."/>
        </authorList>
    </citation>
    <scope>NUCLEOTIDE SEQUENCE [LARGE SCALE GENOMIC DNA]</scope>
    <source>
        <strain evidence="4">CCUG 45958</strain>
    </source>
</reference>
<keyword evidence="4" id="KW-1185">Reference proteome</keyword>
<feature type="signal peptide" evidence="1">
    <location>
        <begin position="1"/>
        <end position="20"/>
    </location>
</feature>